<dbReference type="Pfam" id="PF17766">
    <property type="entry name" value="fn3_6"/>
    <property type="match status" value="1"/>
</dbReference>
<feature type="active site" description="Charge relay system" evidence="9 10">
    <location>
        <position position="210"/>
    </location>
</feature>
<dbReference type="PROSITE" id="PS00136">
    <property type="entry name" value="SUBTILASE_ASP"/>
    <property type="match status" value="1"/>
</dbReference>
<dbReference type="Gene3D" id="2.60.40.2310">
    <property type="match status" value="1"/>
</dbReference>
<protein>
    <submittedName>
        <fullName evidence="17">Subtilisin-like protease 4</fullName>
    </submittedName>
</protein>
<keyword evidence="7 10" id="KW-0720">Serine protease</keyword>
<dbReference type="InterPro" id="IPR046450">
    <property type="entry name" value="PA_dom_sf"/>
</dbReference>
<feature type="active site" description="Charge relay system" evidence="9 10">
    <location>
        <position position="153"/>
    </location>
</feature>
<feature type="domain" description="Peptidase S8/S53" evidence="12">
    <location>
        <begin position="144"/>
        <end position="570"/>
    </location>
</feature>
<evidence type="ECO:0000259" key="15">
    <source>
        <dbReference type="Pfam" id="PF17766"/>
    </source>
</evidence>
<dbReference type="SUPFAM" id="SSF52025">
    <property type="entry name" value="PA domain"/>
    <property type="match status" value="1"/>
</dbReference>
<feature type="signal peptide" evidence="11">
    <location>
        <begin position="1"/>
        <end position="24"/>
    </location>
</feature>
<dbReference type="GO" id="GO:0005576">
    <property type="term" value="C:extracellular region"/>
    <property type="evidence" value="ECO:0007669"/>
    <property type="project" value="UniProtKB-SubCell"/>
</dbReference>
<dbReference type="Gene3D" id="3.30.70.80">
    <property type="entry name" value="Peptidase S8 propeptide/proteinase inhibitor I9"/>
    <property type="match status" value="1"/>
</dbReference>
<evidence type="ECO:0000256" key="2">
    <source>
        <dbReference type="ARBA" id="ARBA00011073"/>
    </source>
</evidence>
<evidence type="ECO:0000256" key="10">
    <source>
        <dbReference type="PROSITE-ProRule" id="PRU01240"/>
    </source>
</evidence>
<dbReference type="InterPro" id="IPR000209">
    <property type="entry name" value="Peptidase_S8/S53_dom"/>
</dbReference>
<dbReference type="InterPro" id="IPR023827">
    <property type="entry name" value="Peptidase_S8_Asp-AS"/>
</dbReference>
<dbReference type="InterPro" id="IPR045051">
    <property type="entry name" value="SBT"/>
</dbReference>
<comment type="similarity">
    <text evidence="2 10">Belongs to the peptidase S8 family.</text>
</comment>
<dbReference type="FunFam" id="3.50.30.30:FF:000005">
    <property type="entry name" value="subtilisin-like protease SBT1.5"/>
    <property type="match status" value="1"/>
</dbReference>
<dbReference type="FunFam" id="3.40.50.200:FF:000006">
    <property type="entry name" value="Subtilisin-like protease SBT1.5"/>
    <property type="match status" value="1"/>
</dbReference>
<evidence type="ECO:0000256" key="9">
    <source>
        <dbReference type="PIRSR" id="PIRSR615500-1"/>
    </source>
</evidence>
<evidence type="ECO:0000256" key="4">
    <source>
        <dbReference type="ARBA" id="ARBA00022670"/>
    </source>
</evidence>
<evidence type="ECO:0000256" key="5">
    <source>
        <dbReference type="ARBA" id="ARBA00022729"/>
    </source>
</evidence>
<evidence type="ECO:0000256" key="1">
    <source>
        <dbReference type="ARBA" id="ARBA00004613"/>
    </source>
</evidence>
<accession>A0AB40C2P9</accession>
<dbReference type="Gene3D" id="3.40.50.200">
    <property type="entry name" value="Peptidase S8/S53 domain"/>
    <property type="match status" value="1"/>
</dbReference>
<feature type="domain" description="PA" evidence="13">
    <location>
        <begin position="378"/>
        <end position="455"/>
    </location>
</feature>
<dbReference type="InterPro" id="IPR036852">
    <property type="entry name" value="Peptidase_S8/S53_dom_sf"/>
</dbReference>
<proteinExistence type="inferred from homology"/>
<dbReference type="AlphaFoldDB" id="A0AB40C2P9"/>
<evidence type="ECO:0000256" key="7">
    <source>
        <dbReference type="ARBA" id="ARBA00022825"/>
    </source>
</evidence>
<dbReference type="Gene3D" id="3.50.30.30">
    <property type="match status" value="1"/>
</dbReference>
<dbReference type="CDD" id="cd02120">
    <property type="entry name" value="PA_subtilisin_like"/>
    <property type="match status" value="1"/>
</dbReference>
<evidence type="ECO:0000256" key="11">
    <source>
        <dbReference type="SAM" id="SignalP"/>
    </source>
</evidence>
<evidence type="ECO:0000256" key="8">
    <source>
        <dbReference type="ARBA" id="ARBA00023180"/>
    </source>
</evidence>
<sequence>MVINHSSLLLLFFFSTLFIIPINSQLLSSIIHCSDTSGDRNTYIIHVETANATKFLAREARERYYRSFLQPLSSSGEQLMLYSYMHAINGFAARLTEAEVKTMMKMKGFVHAQKDQEYNLHTTHSPDFLGLQQDHCFWKESNYGKGVIIGVLDTGVMPNHQSFTGEDMPLPPAKWKGICDFDIPVCNNKLVGARGFLRGCRNSPVDDNGHGMHTASIAAGNFVANASVLGQAKGNASGIAPKAHLAIYKVCYKHCHGSDILAAIDQAISDGVDVLSISIGGRPDPFYDDHMAIGALAAVEKGLFVSSSAGNMGPKESSVENNAPWMLTVGASTMDRSIRVTIKLGNGEEINGESAYQPDNFPFTMLPLIFPGEKGVVRAKTCSDGSLDGINVRGKIVLCETGGGVNNSIEKGMVVKNAGGIAMILMNQGKQMLTVKARAHVLPAAQISYGDALRIKKYMKASPVATAGILFKGTVYGTPVSPSIASFSGRGPSVINNGVMKPDIVGPGLNILAAWPSPADCGAMPTFNMLSGTSMAAPHLAGVAALLKASHPDWSPAMIKSAIMTTADELRRDGKPISDETGNSTNYFATGAGHVNPSKANDPGLVYDIDIDDYISYLCGLGYSDRQVSAVARRYIECLSRKAITAEELNYPTFTVSVASESQKTVTRTVKNVGENNAVYTVQVDAPEGVKVDVYPEKIEFSEINQTVVYDVYFTAGDTSDRIGSVSEGQLRWVSGKHVVKSAITVSFV</sequence>
<comment type="subcellular location">
    <subcellularLocation>
        <location evidence="1">Secreted</location>
    </subcellularLocation>
</comment>
<evidence type="ECO:0000313" key="17">
    <source>
        <dbReference type="RefSeq" id="XP_039134044.1"/>
    </source>
</evidence>
<dbReference type="InterPro" id="IPR015500">
    <property type="entry name" value="Peptidase_S8_subtilisin-rel"/>
</dbReference>
<feature type="domain" description="Inhibitor I9" evidence="14">
    <location>
        <begin position="42"/>
        <end position="121"/>
    </location>
</feature>
<evidence type="ECO:0000256" key="3">
    <source>
        <dbReference type="ARBA" id="ARBA00022525"/>
    </source>
</evidence>
<dbReference type="GeneID" id="120271315"/>
<dbReference type="PRINTS" id="PR00723">
    <property type="entry name" value="SUBTILISIN"/>
</dbReference>
<keyword evidence="4 10" id="KW-0645">Protease</keyword>
<name>A0AB40C2P9_DIOCR</name>
<feature type="domain" description="Subtilisin-like protease fibronectin type-III" evidence="15">
    <location>
        <begin position="648"/>
        <end position="746"/>
    </location>
</feature>
<dbReference type="Pfam" id="PF00082">
    <property type="entry name" value="Peptidase_S8"/>
    <property type="match status" value="1"/>
</dbReference>
<dbReference type="InterPro" id="IPR003137">
    <property type="entry name" value="PA_domain"/>
</dbReference>
<dbReference type="InterPro" id="IPR010259">
    <property type="entry name" value="S8pro/Inhibitor_I9"/>
</dbReference>
<dbReference type="InterPro" id="IPR037045">
    <property type="entry name" value="S8pro/Inhibitor_I9_sf"/>
</dbReference>
<keyword evidence="16" id="KW-1185">Reference proteome</keyword>
<evidence type="ECO:0000259" key="12">
    <source>
        <dbReference type="Pfam" id="PF00082"/>
    </source>
</evidence>
<dbReference type="Pfam" id="PF02225">
    <property type="entry name" value="PA"/>
    <property type="match status" value="1"/>
</dbReference>
<evidence type="ECO:0000256" key="6">
    <source>
        <dbReference type="ARBA" id="ARBA00022801"/>
    </source>
</evidence>
<dbReference type="GO" id="GO:0006508">
    <property type="term" value="P:proteolysis"/>
    <property type="evidence" value="ECO:0007669"/>
    <property type="project" value="UniProtKB-KW"/>
</dbReference>
<organism evidence="16 17">
    <name type="scientific">Dioscorea cayennensis subsp. rotundata</name>
    <name type="common">White Guinea yam</name>
    <name type="synonym">Dioscorea rotundata</name>
    <dbReference type="NCBI Taxonomy" id="55577"/>
    <lineage>
        <taxon>Eukaryota</taxon>
        <taxon>Viridiplantae</taxon>
        <taxon>Streptophyta</taxon>
        <taxon>Embryophyta</taxon>
        <taxon>Tracheophyta</taxon>
        <taxon>Spermatophyta</taxon>
        <taxon>Magnoliopsida</taxon>
        <taxon>Liliopsida</taxon>
        <taxon>Dioscoreales</taxon>
        <taxon>Dioscoreaceae</taxon>
        <taxon>Dioscorea</taxon>
    </lineage>
</organism>
<dbReference type="InterPro" id="IPR034197">
    <property type="entry name" value="Peptidases_S8_3"/>
</dbReference>
<dbReference type="CDD" id="cd04852">
    <property type="entry name" value="Peptidases_S8_3"/>
    <property type="match status" value="1"/>
</dbReference>
<evidence type="ECO:0000259" key="14">
    <source>
        <dbReference type="Pfam" id="PF05922"/>
    </source>
</evidence>
<dbReference type="Pfam" id="PF05922">
    <property type="entry name" value="Inhibitor_I9"/>
    <property type="match status" value="1"/>
</dbReference>
<keyword evidence="3" id="KW-0964">Secreted</keyword>
<keyword evidence="8" id="KW-0325">Glycoprotein</keyword>
<feature type="chain" id="PRO_5044264914" evidence="11">
    <location>
        <begin position="25"/>
        <end position="749"/>
    </location>
</feature>
<dbReference type="SUPFAM" id="SSF52743">
    <property type="entry name" value="Subtilisin-like"/>
    <property type="match status" value="1"/>
</dbReference>
<dbReference type="InterPro" id="IPR041469">
    <property type="entry name" value="Subtilisin-like_FN3"/>
</dbReference>
<keyword evidence="6 10" id="KW-0378">Hydrolase</keyword>
<evidence type="ECO:0000259" key="13">
    <source>
        <dbReference type="Pfam" id="PF02225"/>
    </source>
</evidence>
<dbReference type="GO" id="GO:0004252">
    <property type="term" value="F:serine-type endopeptidase activity"/>
    <property type="evidence" value="ECO:0007669"/>
    <property type="project" value="UniProtKB-UniRule"/>
</dbReference>
<feature type="active site" description="Charge relay system" evidence="9 10">
    <location>
        <position position="534"/>
    </location>
</feature>
<dbReference type="PANTHER" id="PTHR10795">
    <property type="entry name" value="PROPROTEIN CONVERTASE SUBTILISIN/KEXIN"/>
    <property type="match status" value="1"/>
</dbReference>
<dbReference type="RefSeq" id="XP_039134044.1">
    <property type="nucleotide sequence ID" value="XM_039278110.1"/>
</dbReference>
<evidence type="ECO:0000313" key="16">
    <source>
        <dbReference type="Proteomes" id="UP001515500"/>
    </source>
</evidence>
<gene>
    <name evidence="17" type="primary">LOC120271315</name>
</gene>
<dbReference type="Proteomes" id="UP001515500">
    <property type="component" value="Chromosome 2"/>
</dbReference>
<keyword evidence="5 11" id="KW-0732">Signal</keyword>
<reference evidence="17" key="1">
    <citation type="submission" date="2025-08" db="UniProtKB">
        <authorList>
            <consortium name="RefSeq"/>
        </authorList>
    </citation>
    <scope>IDENTIFICATION</scope>
</reference>
<dbReference type="PROSITE" id="PS51892">
    <property type="entry name" value="SUBTILASE"/>
    <property type="match status" value="1"/>
</dbReference>